<comment type="caution">
    <text evidence="2">The sequence shown here is derived from an EMBL/GenBank/DDBJ whole genome shotgun (WGS) entry which is preliminary data.</text>
</comment>
<feature type="transmembrane region" description="Helical" evidence="1">
    <location>
        <begin position="20"/>
        <end position="40"/>
    </location>
</feature>
<sequence>MTVAALQADLDRRGLRRPAYGTAGLGAVMLGAAGALGVPVTTVDGETSSGSMRALGLPSAKRVCVVLVDGLGMRLLTERRGHARNLRELLPSARTLSAPFPSTTAAALGVLGTGTSPGRTGLLGYSIRSSATGQLANMLSWTNLPAPEQVQQEPTVLEAVAAAGTRTTAVGLARFEGSGMTRAALRGASYAAGPTLSARVDQAVESLRTPGMTYLYVGEVDKAGHHHGWKSGEWGDALAEVDLEIGRLVRSAPRGTLVLVTADHGMVDVTGGARWDVAEEPELARGVAVVAGEPRATHLYVEPGVDPAEVQERWQGVLGAHAVVALRDDAVGLGLFGPVHDRALPDIGDLVVIMAKNSVVVDSASQTPASMGLIGVHGSLTPDETKVPLLVATA</sequence>
<gene>
    <name evidence="2" type="ORF">ATL41_0187</name>
</gene>
<evidence type="ECO:0000313" key="2">
    <source>
        <dbReference type="EMBL" id="PFG35504.1"/>
    </source>
</evidence>
<keyword evidence="3" id="KW-1185">Reference proteome</keyword>
<dbReference type="AlphaFoldDB" id="A0A2A9E9H0"/>
<dbReference type="InterPro" id="IPR017850">
    <property type="entry name" value="Alkaline_phosphatase_core_sf"/>
</dbReference>
<evidence type="ECO:0000256" key="1">
    <source>
        <dbReference type="SAM" id="Phobius"/>
    </source>
</evidence>
<keyword evidence="1" id="KW-1133">Transmembrane helix</keyword>
<organism evidence="2 3">
    <name type="scientific">Flavimobilis soli</name>
    <dbReference type="NCBI Taxonomy" id="442709"/>
    <lineage>
        <taxon>Bacteria</taxon>
        <taxon>Bacillati</taxon>
        <taxon>Actinomycetota</taxon>
        <taxon>Actinomycetes</taxon>
        <taxon>Micrococcales</taxon>
        <taxon>Jonesiaceae</taxon>
        <taxon>Flavimobilis</taxon>
    </lineage>
</organism>
<dbReference type="Proteomes" id="UP000221394">
    <property type="component" value="Unassembled WGS sequence"/>
</dbReference>
<keyword evidence="1" id="KW-0812">Transmembrane</keyword>
<proteinExistence type="predicted"/>
<dbReference type="GO" id="GO:0016787">
    <property type="term" value="F:hydrolase activity"/>
    <property type="evidence" value="ECO:0007669"/>
    <property type="project" value="UniProtKB-ARBA"/>
</dbReference>
<dbReference type="EMBL" id="PDJH01000001">
    <property type="protein sequence ID" value="PFG35504.1"/>
    <property type="molecule type" value="Genomic_DNA"/>
</dbReference>
<evidence type="ECO:0000313" key="3">
    <source>
        <dbReference type="Proteomes" id="UP000221394"/>
    </source>
</evidence>
<dbReference type="SUPFAM" id="SSF53649">
    <property type="entry name" value="Alkaline phosphatase-like"/>
    <property type="match status" value="1"/>
</dbReference>
<dbReference type="PANTHER" id="PTHR10151:SF120">
    <property type="entry name" value="BIS(5'-ADENOSYL)-TRIPHOSPHATASE"/>
    <property type="match status" value="1"/>
</dbReference>
<dbReference type="InterPro" id="IPR002591">
    <property type="entry name" value="Phosphodiest/P_Trfase"/>
</dbReference>
<dbReference type="PANTHER" id="PTHR10151">
    <property type="entry name" value="ECTONUCLEOTIDE PYROPHOSPHATASE/PHOSPHODIESTERASE"/>
    <property type="match status" value="1"/>
</dbReference>
<reference evidence="2 3" key="1">
    <citation type="submission" date="2017-10" db="EMBL/GenBank/DDBJ databases">
        <title>Sequencing the genomes of 1000 actinobacteria strains.</title>
        <authorList>
            <person name="Klenk H.-P."/>
        </authorList>
    </citation>
    <scope>NUCLEOTIDE SEQUENCE [LARGE SCALE GENOMIC DNA]</scope>
    <source>
        <strain evidence="2 3">DSM 21574</strain>
    </source>
</reference>
<dbReference type="RefSeq" id="WP_098456797.1">
    <property type="nucleotide sequence ID" value="NZ_PDJH01000001.1"/>
</dbReference>
<name>A0A2A9E9H0_9MICO</name>
<dbReference type="Gene3D" id="3.40.720.10">
    <property type="entry name" value="Alkaline Phosphatase, subunit A"/>
    <property type="match status" value="1"/>
</dbReference>
<protein>
    <submittedName>
        <fullName evidence="2">Type I phosphodiesterase/nucleotide pyrophosphatase</fullName>
    </submittedName>
</protein>
<accession>A0A2A9E9H0</accession>
<keyword evidence="1" id="KW-0472">Membrane</keyword>
<dbReference type="OrthoDB" id="9779267at2"/>
<dbReference type="Pfam" id="PF01663">
    <property type="entry name" value="Phosphodiest"/>
    <property type="match status" value="1"/>
</dbReference>